<dbReference type="AlphaFoldDB" id="X0VIA3"/>
<accession>X0VIA3</accession>
<name>X0VIA3_9ZZZZ</name>
<sequence length="59" mass="7027">PKFLAETGYDFTFKGFRIGGAVLWGWKYFRLKLGVNYFKPKWTNGFIFPVISLWWRFAG</sequence>
<reference evidence="1" key="1">
    <citation type="journal article" date="2014" name="Front. Microbiol.">
        <title>High frequency of phylogenetically diverse reductive dehalogenase-homologous genes in deep subseafloor sedimentary metagenomes.</title>
        <authorList>
            <person name="Kawai M."/>
            <person name="Futagami T."/>
            <person name="Toyoda A."/>
            <person name="Takaki Y."/>
            <person name="Nishi S."/>
            <person name="Hori S."/>
            <person name="Arai W."/>
            <person name="Tsubouchi T."/>
            <person name="Morono Y."/>
            <person name="Uchiyama I."/>
            <person name="Ito T."/>
            <person name="Fujiyama A."/>
            <person name="Inagaki F."/>
            <person name="Takami H."/>
        </authorList>
    </citation>
    <scope>NUCLEOTIDE SEQUENCE</scope>
    <source>
        <strain evidence="1">Expedition CK06-06</strain>
    </source>
</reference>
<proteinExistence type="predicted"/>
<dbReference type="EMBL" id="BARS01029990">
    <property type="protein sequence ID" value="GAG10932.1"/>
    <property type="molecule type" value="Genomic_DNA"/>
</dbReference>
<organism evidence="1">
    <name type="scientific">marine sediment metagenome</name>
    <dbReference type="NCBI Taxonomy" id="412755"/>
    <lineage>
        <taxon>unclassified sequences</taxon>
        <taxon>metagenomes</taxon>
        <taxon>ecological metagenomes</taxon>
    </lineage>
</organism>
<protein>
    <submittedName>
        <fullName evidence="1">Uncharacterized protein</fullName>
    </submittedName>
</protein>
<feature type="non-terminal residue" evidence="1">
    <location>
        <position position="1"/>
    </location>
</feature>
<evidence type="ECO:0000313" key="1">
    <source>
        <dbReference type="EMBL" id="GAG10932.1"/>
    </source>
</evidence>
<comment type="caution">
    <text evidence="1">The sequence shown here is derived from an EMBL/GenBank/DDBJ whole genome shotgun (WGS) entry which is preliminary data.</text>
</comment>
<gene>
    <name evidence="1" type="ORF">S01H1_46815</name>
</gene>